<comment type="subunit">
    <text evidence="11">The RNAP catalytic core consists of 2 alpha, 1 beta, 1 beta' and 1 omega subunit. When a sigma factor is associated with the core the holoenzyme is formed, which can initiate transcription.</text>
</comment>
<dbReference type="InterPro" id="IPR036161">
    <property type="entry name" value="RPB6/omega-like_sf"/>
</dbReference>
<name>C8PJY2_9BACT</name>
<dbReference type="STRING" id="824.CGRAC_0711"/>
<dbReference type="SMART" id="SM01409">
    <property type="entry name" value="RNA_pol_Rpb6"/>
    <property type="match status" value="1"/>
</dbReference>
<evidence type="ECO:0000256" key="11">
    <source>
        <dbReference type="HAMAP-Rule" id="MF_00366"/>
    </source>
</evidence>
<accession>C8PJY2</accession>
<dbReference type="EC" id="2.7.7.6" evidence="2 11"/>
<evidence type="ECO:0000256" key="6">
    <source>
        <dbReference type="ARBA" id="ARBA00022695"/>
    </source>
</evidence>
<protein>
    <recommendedName>
        <fullName evidence="3 11">DNA-directed RNA polymerase subunit omega</fullName>
        <shortName evidence="11">RNAP omega subunit</shortName>
        <ecNumber evidence="2 11">2.7.7.6</ecNumber>
    </recommendedName>
    <alternativeName>
        <fullName evidence="9 11">RNA polymerase omega subunit</fullName>
    </alternativeName>
    <alternativeName>
        <fullName evidence="8 11">Transcriptase subunit omega</fullName>
    </alternativeName>
</protein>
<organism evidence="12 13">
    <name type="scientific">Campylobacter gracilis RM3268</name>
    <dbReference type="NCBI Taxonomy" id="553220"/>
    <lineage>
        <taxon>Bacteria</taxon>
        <taxon>Pseudomonadati</taxon>
        <taxon>Campylobacterota</taxon>
        <taxon>Epsilonproteobacteria</taxon>
        <taxon>Campylobacterales</taxon>
        <taxon>Campylobacteraceae</taxon>
        <taxon>Campylobacter</taxon>
    </lineage>
</organism>
<comment type="similarity">
    <text evidence="1 11">Belongs to the RNA polymerase subunit omega family.</text>
</comment>
<dbReference type="Proteomes" id="UP000005709">
    <property type="component" value="Unassembled WGS sequence"/>
</dbReference>
<dbReference type="EMBL" id="ACYG01000027">
    <property type="protein sequence ID" value="EEV17237.1"/>
    <property type="molecule type" value="Genomic_DNA"/>
</dbReference>
<comment type="function">
    <text evidence="11">Promotes RNA polymerase assembly. Latches the N- and C-terminal regions of the beta' subunit thereby facilitating its interaction with the beta and alpha subunits.</text>
</comment>
<keyword evidence="4 11" id="KW-0240">DNA-directed RNA polymerase</keyword>
<dbReference type="GO" id="GO:0000428">
    <property type="term" value="C:DNA-directed RNA polymerase complex"/>
    <property type="evidence" value="ECO:0007669"/>
    <property type="project" value="UniProtKB-KW"/>
</dbReference>
<dbReference type="Gene3D" id="3.90.940.10">
    <property type="match status" value="1"/>
</dbReference>
<dbReference type="NCBIfam" id="NF001579">
    <property type="entry name" value="PRK00392.6-2"/>
    <property type="match status" value="1"/>
</dbReference>
<keyword evidence="7 11" id="KW-0804">Transcription</keyword>
<dbReference type="GO" id="GO:0003899">
    <property type="term" value="F:DNA-directed RNA polymerase activity"/>
    <property type="evidence" value="ECO:0007669"/>
    <property type="project" value="UniProtKB-UniRule"/>
</dbReference>
<dbReference type="OrthoDB" id="5334728at2"/>
<keyword evidence="5 11" id="KW-0808">Transferase</keyword>
<evidence type="ECO:0000256" key="3">
    <source>
        <dbReference type="ARBA" id="ARBA00013725"/>
    </source>
</evidence>
<comment type="caution">
    <text evidence="12">The sequence shown here is derived from an EMBL/GenBank/DDBJ whole genome shotgun (WGS) entry which is preliminary data.</text>
</comment>
<evidence type="ECO:0000313" key="13">
    <source>
        <dbReference type="Proteomes" id="UP000005709"/>
    </source>
</evidence>
<dbReference type="HAMAP" id="MF_00366">
    <property type="entry name" value="RNApol_bact_RpoZ"/>
    <property type="match status" value="1"/>
</dbReference>
<dbReference type="InterPro" id="IPR003716">
    <property type="entry name" value="DNA-dir_RNA_pol_omega"/>
</dbReference>
<evidence type="ECO:0000256" key="1">
    <source>
        <dbReference type="ARBA" id="ARBA00006711"/>
    </source>
</evidence>
<evidence type="ECO:0000313" key="12">
    <source>
        <dbReference type="EMBL" id="EEV17237.1"/>
    </source>
</evidence>
<keyword evidence="13" id="KW-1185">Reference proteome</keyword>
<dbReference type="GO" id="GO:0003677">
    <property type="term" value="F:DNA binding"/>
    <property type="evidence" value="ECO:0007669"/>
    <property type="project" value="UniProtKB-UniRule"/>
</dbReference>
<dbReference type="InterPro" id="IPR006110">
    <property type="entry name" value="Pol_omega/Rpo6/RPB6"/>
</dbReference>
<evidence type="ECO:0000256" key="5">
    <source>
        <dbReference type="ARBA" id="ARBA00022679"/>
    </source>
</evidence>
<dbReference type="GO" id="GO:0006351">
    <property type="term" value="P:DNA-templated transcription"/>
    <property type="evidence" value="ECO:0007669"/>
    <property type="project" value="UniProtKB-UniRule"/>
</dbReference>
<dbReference type="SUPFAM" id="SSF63562">
    <property type="entry name" value="RPB6/omega subunit-like"/>
    <property type="match status" value="1"/>
</dbReference>
<dbReference type="Pfam" id="PF01192">
    <property type="entry name" value="RNA_pol_Rpb6"/>
    <property type="match status" value="1"/>
</dbReference>
<dbReference type="eggNOG" id="COG1758">
    <property type="taxonomic scope" value="Bacteria"/>
</dbReference>
<reference evidence="12 13" key="1">
    <citation type="submission" date="2009-07" db="EMBL/GenBank/DDBJ databases">
        <authorList>
            <person name="Madupu R."/>
            <person name="Sebastian Y."/>
            <person name="Durkin A.S."/>
            <person name="Torralba M."/>
            <person name="Methe B."/>
            <person name="Sutton G.G."/>
            <person name="Strausberg R.L."/>
            <person name="Nelson K.E."/>
        </authorList>
    </citation>
    <scope>NUCLEOTIDE SEQUENCE [LARGE SCALE GENOMIC DNA]</scope>
    <source>
        <strain evidence="12 13">RM3268</strain>
    </source>
</reference>
<keyword evidence="6 11" id="KW-0548">Nucleotidyltransferase</keyword>
<evidence type="ECO:0000256" key="8">
    <source>
        <dbReference type="ARBA" id="ARBA00029924"/>
    </source>
</evidence>
<dbReference type="RefSeq" id="WP_005872285.1">
    <property type="nucleotide sequence ID" value="NZ_ACYG01000027.1"/>
</dbReference>
<gene>
    <name evidence="11 12" type="primary">rpoZ</name>
    <name evidence="12" type="ORF">CAMGR0001_1533</name>
</gene>
<evidence type="ECO:0000256" key="10">
    <source>
        <dbReference type="ARBA" id="ARBA00048552"/>
    </source>
</evidence>
<evidence type="ECO:0000256" key="7">
    <source>
        <dbReference type="ARBA" id="ARBA00023163"/>
    </source>
</evidence>
<evidence type="ECO:0000256" key="9">
    <source>
        <dbReference type="ARBA" id="ARBA00030998"/>
    </source>
</evidence>
<evidence type="ECO:0000256" key="4">
    <source>
        <dbReference type="ARBA" id="ARBA00022478"/>
    </source>
</evidence>
<proteinExistence type="inferred from homology"/>
<dbReference type="AlphaFoldDB" id="C8PJY2"/>
<comment type="catalytic activity">
    <reaction evidence="10 11">
        <text>RNA(n) + a ribonucleoside 5'-triphosphate = RNA(n+1) + diphosphate</text>
        <dbReference type="Rhea" id="RHEA:21248"/>
        <dbReference type="Rhea" id="RHEA-COMP:14527"/>
        <dbReference type="Rhea" id="RHEA-COMP:17342"/>
        <dbReference type="ChEBI" id="CHEBI:33019"/>
        <dbReference type="ChEBI" id="CHEBI:61557"/>
        <dbReference type="ChEBI" id="CHEBI:140395"/>
        <dbReference type="EC" id="2.7.7.6"/>
    </reaction>
</comment>
<sequence>MRTEQIVAKALKVTGGDRYKLSLMISKRAEQLAAGEPPLIDNVDTRRMKFADIAILELAEGKIALDGIVDKD</sequence>
<evidence type="ECO:0000256" key="2">
    <source>
        <dbReference type="ARBA" id="ARBA00012418"/>
    </source>
</evidence>